<dbReference type="Proteomes" id="UP000009376">
    <property type="component" value="Unassembled WGS sequence"/>
</dbReference>
<evidence type="ECO:0000313" key="2">
    <source>
        <dbReference type="Proteomes" id="UP000009376"/>
    </source>
</evidence>
<sequence>MKVKKSIENLDEKLLDCSLVLFGDCNLDSLTKAEDVRDYFSKEGILNYFNIKFMPERSVIELRFYTMKNKYEMSENIKSAAKKMGFGIAYRIKKIEEL</sequence>
<dbReference type="AlphaFoldDB" id="D6GWD2"/>
<dbReference type="EMBL" id="GG745589">
    <property type="protein sequence ID" value="EFD92474.1"/>
    <property type="molecule type" value="Genomic_DNA"/>
</dbReference>
<protein>
    <submittedName>
        <fullName evidence="1">Uncharacterized protein</fullName>
    </submittedName>
</protein>
<gene>
    <name evidence="1" type="ORF">BJBARM5_0814</name>
</gene>
<organism evidence="1 2">
    <name type="scientific">Candidatus Parvarchaeum acidophilus ARMAN-5</name>
    <dbReference type="NCBI Taxonomy" id="662762"/>
    <lineage>
        <taxon>Archaea</taxon>
        <taxon>Candidatus Parvarchaeota</taxon>
        <taxon>Candidatus Parvarchaeum</taxon>
    </lineage>
</organism>
<accession>D6GWD2</accession>
<proteinExistence type="predicted"/>
<name>D6GWD2_PARA5</name>
<reference evidence="1 2" key="1">
    <citation type="journal article" date="2010" name="Proc. Natl. Acad. Sci. U.S.A.">
        <title>Enigmatic, ultrasmall, uncultivated Archaea.</title>
        <authorList>
            <person name="Baker B.J."/>
            <person name="Comolli L.R."/>
            <person name="Dick G.J."/>
            <person name="Hauser L.J."/>
            <person name="Hyatt D."/>
            <person name="Dill B.D."/>
            <person name="Land M.L."/>
            <person name="Verberkmoes N.C."/>
            <person name="Hettich R.L."/>
            <person name="Banfield J.F."/>
        </authorList>
    </citation>
    <scope>NUCLEOTIDE SEQUENCE [LARGE SCALE GENOMIC DNA]</scope>
</reference>
<evidence type="ECO:0000313" key="1">
    <source>
        <dbReference type="EMBL" id="EFD92474.1"/>
    </source>
</evidence>